<name>A0A917Q3W5_9HYPH</name>
<dbReference type="AlphaFoldDB" id="A0A917Q3W5"/>
<keyword evidence="8" id="KW-0449">Lipoprotein</keyword>
<dbReference type="InterPro" id="IPR050490">
    <property type="entry name" value="Bact_solute-bd_prot1"/>
</dbReference>
<dbReference type="PANTHER" id="PTHR43649:SF33">
    <property type="entry name" value="POLYGALACTURONAN_RHAMNOGALACTURONAN-BINDING PROTEIN YTCQ"/>
    <property type="match status" value="1"/>
</dbReference>
<accession>A0A917Q3W5</accession>
<keyword evidence="3" id="KW-1003">Cell membrane</keyword>
<evidence type="ECO:0000256" key="7">
    <source>
        <dbReference type="ARBA" id="ARBA00023139"/>
    </source>
</evidence>
<evidence type="ECO:0000256" key="8">
    <source>
        <dbReference type="ARBA" id="ARBA00023288"/>
    </source>
</evidence>
<evidence type="ECO:0000256" key="4">
    <source>
        <dbReference type="ARBA" id="ARBA00022729"/>
    </source>
</evidence>
<evidence type="ECO:0000313" key="10">
    <source>
        <dbReference type="EMBL" id="GGK18802.1"/>
    </source>
</evidence>
<feature type="signal peptide" evidence="9">
    <location>
        <begin position="1"/>
        <end position="20"/>
    </location>
</feature>
<keyword evidence="7" id="KW-0564">Palmitate</keyword>
<comment type="subcellular location">
    <subcellularLocation>
        <location evidence="1">Periplasm</location>
    </subcellularLocation>
</comment>
<dbReference type="RefSeq" id="WP_188908531.1">
    <property type="nucleotide sequence ID" value="NZ_BMMF01000001.1"/>
</dbReference>
<dbReference type="Gene3D" id="3.40.190.10">
    <property type="entry name" value="Periplasmic binding protein-like II"/>
    <property type="match status" value="1"/>
</dbReference>
<proteinExistence type="inferred from homology"/>
<dbReference type="EMBL" id="BMMF01000001">
    <property type="protein sequence ID" value="GGK18802.1"/>
    <property type="molecule type" value="Genomic_DNA"/>
</dbReference>
<keyword evidence="4 9" id="KW-0732">Signal</keyword>
<gene>
    <name evidence="10" type="ORF">GCM10011322_01890</name>
</gene>
<keyword evidence="11" id="KW-1185">Reference proteome</keyword>
<dbReference type="SUPFAM" id="SSF53850">
    <property type="entry name" value="Periplasmic binding protein-like II"/>
    <property type="match status" value="1"/>
</dbReference>
<evidence type="ECO:0000256" key="6">
    <source>
        <dbReference type="ARBA" id="ARBA00023136"/>
    </source>
</evidence>
<evidence type="ECO:0000256" key="3">
    <source>
        <dbReference type="ARBA" id="ARBA00022475"/>
    </source>
</evidence>
<keyword evidence="5" id="KW-0574">Periplasm</keyword>
<comment type="caution">
    <text evidence="10">The sequence shown here is derived from an EMBL/GenBank/DDBJ whole genome shotgun (WGS) entry which is preliminary data.</text>
</comment>
<evidence type="ECO:0000256" key="9">
    <source>
        <dbReference type="SAM" id="SignalP"/>
    </source>
</evidence>
<organism evidence="10 11">
    <name type="scientific">Salinarimonas ramus</name>
    <dbReference type="NCBI Taxonomy" id="690164"/>
    <lineage>
        <taxon>Bacteria</taxon>
        <taxon>Pseudomonadati</taxon>
        <taxon>Pseudomonadota</taxon>
        <taxon>Alphaproteobacteria</taxon>
        <taxon>Hyphomicrobiales</taxon>
        <taxon>Salinarimonadaceae</taxon>
        <taxon>Salinarimonas</taxon>
    </lineage>
</organism>
<dbReference type="GO" id="GO:0042597">
    <property type="term" value="C:periplasmic space"/>
    <property type="evidence" value="ECO:0007669"/>
    <property type="project" value="UniProtKB-SubCell"/>
</dbReference>
<protein>
    <submittedName>
        <fullName evidence="10">ABC transporter substrate-binding protein</fullName>
    </submittedName>
</protein>
<dbReference type="InterPro" id="IPR006059">
    <property type="entry name" value="SBP"/>
</dbReference>
<dbReference type="Pfam" id="PF01547">
    <property type="entry name" value="SBP_bac_1"/>
    <property type="match status" value="1"/>
</dbReference>
<feature type="chain" id="PRO_5038123233" evidence="9">
    <location>
        <begin position="21"/>
        <end position="428"/>
    </location>
</feature>
<sequence>MRRHLTTTSALATLTLAAFAATSAPAPAAAQELLFWSTQARPVEEAQGMREEVLSGFEGGAVDYQPQDAGPFITRLRAETEANEGTIAVVGALHGELTAFADAFADLSAIDVSAASPALVELGRLGTDEQRYVPWMQATYLMAANRAALEHLPEGADVNALTWDQLIEWGRAMEEATGSPKIGLPAGPQGLRHRVVQGYFYPSFTDSMVTRFRSDDAVAMWETVKELWEVTNPRSTSYNFMQEPLLADEVWVAIDHTARLAEAFNQRPDDFIAFPAPAGPTGRGFMPVVAGIAVPATAPDQEASLALVRYMLQPDTQIATLRATNFFPVVDVELPEDMPPSVRAAGAAIALQSGAPDANPGLLPVGLGDLGGQFNQVYVDTFERIVLAGQPIEQVLDEGAQELRRIVDEAGAPCWAPDAASEGPCPVE</sequence>
<comment type="similarity">
    <text evidence="2">Belongs to the bacterial solute-binding protein 1 family.</text>
</comment>
<evidence type="ECO:0000256" key="5">
    <source>
        <dbReference type="ARBA" id="ARBA00022764"/>
    </source>
</evidence>
<reference evidence="10 11" key="1">
    <citation type="journal article" date="2014" name="Int. J. Syst. Evol. Microbiol.">
        <title>Complete genome sequence of Corynebacterium casei LMG S-19264T (=DSM 44701T), isolated from a smear-ripened cheese.</title>
        <authorList>
            <consortium name="US DOE Joint Genome Institute (JGI-PGF)"/>
            <person name="Walter F."/>
            <person name="Albersmeier A."/>
            <person name="Kalinowski J."/>
            <person name="Ruckert C."/>
        </authorList>
    </citation>
    <scope>NUCLEOTIDE SEQUENCE [LARGE SCALE GENOMIC DNA]</scope>
    <source>
        <strain evidence="10 11">CGMCC 1.9161</strain>
    </source>
</reference>
<evidence type="ECO:0000256" key="1">
    <source>
        <dbReference type="ARBA" id="ARBA00004418"/>
    </source>
</evidence>
<dbReference type="PANTHER" id="PTHR43649">
    <property type="entry name" value="ARABINOSE-BINDING PROTEIN-RELATED"/>
    <property type="match status" value="1"/>
</dbReference>
<keyword evidence="6" id="KW-0472">Membrane</keyword>
<evidence type="ECO:0000256" key="2">
    <source>
        <dbReference type="ARBA" id="ARBA00008520"/>
    </source>
</evidence>
<dbReference type="Proteomes" id="UP000600449">
    <property type="component" value="Unassembled WGS sequence"/>
</dbReference>
<evidence type="ECO:0000313" key="11">
    <source>
        <dbReference type="Proteomes" id="UP000600449"/>
    </source>
</evidence>